<dbReference type="InterPro" id="IPR052344">
    <property type="entry name" value="Transposase-related"/>
</dbReference>
<keyword evidence="10" id="KW-1185">Reference proteome</keyword>
<dbReference type="HOGENOM" id="CLU_023034_1_2_11"/>
<feature type="compositionally biased region" description="Gly residues" evidence="2">
    <location>
        <begin position="97"/>
        <end position="106"/>
    </location>
</feature>
<reference evidence="5" key="1">
    <citation type="submission" date="2006-01" db="EMBL/GenBank/DDBJ databases">
        <authorList>
            <consortium name="US DOE Joint Genome Institute"/>
            <person name="Copeland A."/>
            <person name="Lucas S."/>
            <person name="Lapidus A."/>
            <person name="Barry K."/>
            <person name="Detter J.C."/>
            <person name="Glavina T."/>
            <person name="Hammon N."/>
            <person name="Israni S."/>
            <person name="Pitluck S."/>
            <person name="Goltsman E."/>
            <person name="Martinez M."/>
            <person name="Schmutz J."/>
            <person name="Larimer F."/>
            <person name="Land M."/>
            <person name="Kyrpides N."/>
            <person name="Lykidis A."/>
            <person name="Francino P."/>
            <person name="Benson D.R."/>
            <person name="Huang Y."/>
            <person name="Mastronunzio J."/>
            <person name="Bickhart D."/>
            <person name="Niemann J."/>
            <person name="Rawnsley T."/>
            <person name="Tisa L.S."/>
            <person name="Richardson P."/>
        </authorList>
    </citation>
    <scope>NUCLEOTIDE SEQUENCE</scope>
    <source>
        <strain evidence="5">CcI3</strain>
    </source>
</reference>
<evidence type="ECO:0000313" key="6">
    <source>
        <dbReference type="EMBL" id="ABD11425.1"/>
    </source>
</evidence>
<dbReference type="EMBL" id="CP000249">
    <property type="protein sequence ID" value="ABD11425.1"/>
    <property type="molecule type" value="Genomic_DNA"/>
</dbReference>
<evidence type="ECO:0000313" key="9">
    <source>
        <dbReference type="EMBL" id="ABD13350.1"/>
    </source>
</evidence>
<dbReference type="KEGG" id="fra:Francci3_2078"/>
<proteinExistence type="predicted"/>
<dbReference type="PANTHER" id="PTHR33678:SF2">
    <property type="match status" value="1"/>
</dbReference>
<keyword evidence="1" id="KW-0175">Coiled coil</keyword>
<gene>
    <name evidence="4" type="ordered locus">Francci3_0505</name>
    <name evidence="5" type="ordered locus">Francci3_0881</name>
    <name evidence="6" type="ordered locus">Francci3_2051</name>
    <name evidence="7" type="ordered locus">Francci3_2073</name>
    <name evidence="8" type="ordered locus">Francci3_2078</name>
    <name evidence="9" type="ordered locus">Francci3_4000</name>
</gene>
<dbReference type="InterPro" id="IPR004291">
    <property type="entry name" value="Transposase_IS66_central"/>
</dbReference>
<protein>
    <submittedName>
        <fullName evidence="5">Transposase IS66</fullName>
    </submittedName>
</protein>
<evidence type="ECO:0000313" key="4">
    <source>
        <dbReference type="EMBL" id="ABD09889.1"/>
    </source>
</evidence>
<dbReference type="EMBL" id="CP000249">
    <property type="protein sequence ID" value="ABD11446.1"/>
    <property type="molecule type" value="Genomic_DNA"/>
</dbReference>
<sequence length="577" mass="61899">MLRCVTVVESGAGAAASGEVAEGAALLAENAWLRARVAELLTDIAGLVAREATREAEVVELRLQLEALQAELATLRRMLFGRSSERECGGSPAVGSPDGGDGCGDGARGEAAGSAGRRRGPGARSGRRSYDHLSRDEVDCDFEGGGYGCLSCGQPFTPWGEHVVEQLDWLVTVRVRVSRRRRYRRGCRCGGSLTVTAPGPSKAIGKGLFTHRFLAMLIVERYVAGRSQNSLVTGLARHGAQLSPATLTGACAQVAGLLAPLAEQIVGRSRGSWHLHADETTWRVFTPTGGGGPARWWLWVFLGPDSVCFVMDATRSTAVLAEHVGLDPDSGQLTDDADGGPRRLVLSSDFYTVYVSAGRRADGLVNLYCWAHARRYFVRAGDANPAQLGIWARQWVERIRALYTAHGELAAAWHTAAAAPSPATEKRLAAAYAGWDTAITVIDTVRREQTASPGLQEPARKALATLDREWDGLVAHRDYPMIGMDNNPAERAIRGPVVTRRNAGGSRTEDTARHAATIFTVTATAAMHNLNLLTYLENYLDACGRAGGKPPTGADLDRFLPWAASPEDLTTWQQPPG</sequence>
<evidence type="ECO:0000313" key="7">
    <source>
        <dbReference type="EMBL" id="ABD11446.1"/>
    </source>
</evidence>
<dbReference type="PANTHER" id="PTHR33678">
    <property type="entry name" value="BLL1576 PROTEIN"/>
    <property type="match status" value="1"/>
</dbReference>
<accession>Q2JEM7</accession>
<dbReference type="Pfam" id="PF03050">
    <property type="entry name" value="DDE_Tnp_IS66"/>
    <property type="match status" value="1"/>
</dbReference>
<evidence type="ECO:0000256" key="1">
    <source>
        <dbReference type="SAM" id="Coils"/>
    </source>
</evidence>
<dbReference type="Proteomes" id="UP000001937">
    <property type="component" value="Chromosome"/>
</dbReference>
<feature type="domain" description="Transposase IS66 central" evidence="3">
    <location>
        <begin position="206"/>
        <end position="513"/>
    </location>
</feature>
<dbReference type="AlphaFoldDB" id="Q2JEM7"/>
<dbReference type="KEGG" id="fra:Francci3_0881"/>
<dbReference type="EMBL" id="CP000249">
    <property type="protein sequence ID" value="ABD11451.1"/>
    <property type="molecule type" value="Genomic_DNA"/>
</dbReference>
<dbReference type="KEGG" id="fra:Francci3_0505"/>
<name>Q2JEM7_FRACC</name>
<evidence type="ECO:0000256" key="2">
    <source>
        <dbReference type="SAM" id="MobiDB-lite"/>
    </source>
</evidence>
<evidence type="ECO:0000313" key="5">
    <source>
        <dbReference type="EMBL" id="ABD10265.1"/>
    </source>
</evidence>
<dbReference type="eggNOG" id="COG4974">
    <property type="taxonomic scope" value="Bacteria"/>
</dbReference>
<organism evidence="5 10">
    <name type="scientific">Frankia casuarinae (strain DSM 45818 / CECT 9043 / HFP020203 / CcI3)</name>
    <dbReference type="NCBI Taxonomy" id="106370"/>
    <lineage>
        <taxon>Bacteria</taxon>
        <taxon>Bacillati</taxon>
        <taxon>Actinomycetota</taxon>
        <taxon>Actinomycetes</taxon>
        <taxon>Frankiales</taxon>
        <taxon>Frankiaceae</taxon>
        <taxon>Frankia</taxon>
    </lineage>
</organism>
<dbReference type="OrthoDB" id="9800877at2"/>
<dbReference type="EMBL" id="CP000249">
    <property type="protein sequence ID" value="ABD09889.1"/>
    <property type="molecule type" value="Genomic_DNA"/>
</dbReference>
<dbReference type="EMBL" id="CP000249">
    <property type="protein sequence ID" value="ABD10265.1"/>
    <property type="molecule type" value="Genomic_DNA"/>
</dbReference>
<dbReference type="EMBL" id="CP000249">
    <property type="protein sequence ID" value="ABD13350.1"/>
    <property type="molecule type" value="Genomic_DNA"/>
</dbReference>
<feature type="compositionally biased region" description="Basic residues" evidence="2">
    <location>
        <begin position="116"/>
        <end position="127"/>
    </location>
</feature>
<dbReference type="KEGG" id="fra:Francci3_2073"/>
<evidence type="ECO:0000313" key="8">
    <source>
        <dbReference type="EMBL" id="ABD11451.1"/>
    </source>
</evidence>
<reference evidence="5 10" key="2">
    <citation type="journal article" date="2007" name="Genome Res.">
        <title>Genome characteristics of facultatively symbiotic Frankia sp. strains reflect host range and host plant biogeography.</title>
        <authorList>
            <person name="Normand P."/>
            <person name="Lapierre P."/>
            <person name="Tisa L.S."/>
            <person name="Gogarten J.P."/>
            <person name="Alloisio N."/>
            <person name="Bagnarol E."/>
            <person name="Bassi C.A."/>
            <person name="Berry A.M."/>
            <person name="Bickhart D.M."/>
            <person name="Choisne N."/>
            <person name="Couloux A."/>
            <person name="Cournoyer B."/>
            <person name="Cruveiller S."/>
            <person name="Daubin V."/>
            <person name="Demange N."/>
            <person name="Francino M.P."/>
            <person name="Goltsman E."/>
            <person name="Huang Y."/>
            <person name="Kopp O.R."/>
            <person name="Labarre L."/>
            <person name="Lapidus A."/>
            <person name="Lavire C."/>
            <person name="Marechal J."/>
            <person name="Martinez M."/>
            <person name="Mastronunzio J.E."/>
            <person name="Mullin B.C."/>
            <person name="Niemann J."/>
            <person name="Pujic P."/>
            <person name="Rawnsley T."/>
            <person name="Rouy Z."/>
            <person name="Schenowitz C."/>
            <person name="Sellstedt A."/>
            <person name="Tavares F."/>
            <person name="Tomkins J.P."/>
            <person name="Vallenet D."/>
            <person name="Valverde C."/>
            <person name="Wall L.G."/>
            <person name="Wang Y."/>
            <person name="Medigue C."/>
            <person name="Benson D.R."/>
        </authorList>
    </citation>
    <scope>NUCLEOTIDE SEQUENCE [LARGE SCALE GENOMIC DNA]</scope>
    <source>
        <strain evidence="5">CcI3</strain>
        <strain evidence="10">DSM 45818 / CECT 9043 / CcI3</strain>
    </source>
</reference>
<dbReference type="KEGG" id="fra:Francci3_2051"/>
<evidence type="ECO:0000313" key="10">
    <source>
        <dbReference type="Proteomes" id="UP000001937"/>
    </source>
</evidence>
<feature type="coiled-coil region" evidence="1">
    <location>
        <begin position="51"/>
        <end position="78"/>
    </location>
</feature>
<dbReference type="NCBIfam" id="NF033517">
    <property type="entry name" value="transpos_IS66"/>
    <property type="match status" value="1"/>
</dbReference>
<feature type="region of interest" description="Disordered" evidence="2">
    <location>
        <begin position="85"/>
        <end position="130"/>
    </location>
</feature>
<evidence type="ECO:0000259" key="3">
    <source>
        <dbReference type="Pfam" id="PF03050"/>
    </source>
</evidence>
<dbReference type="KEGG" id="fra:Francci3_4000"/>